<feature type="domain" description="Porin" evidence="12">
    <location>
        <begin position="9"/>
        <end position="361"/>
    </location>
</feature>
<comment type="subunit">
    <text evidence="2">Homotrimer.</text>
</comment>
<dbReference type="PANTHER" id="PTHR34501:SF9">
    <property type="entry name" value="MAJOR OUTER MEMBRANE PROTEIN P.IA"/>
    <property type="match status" value="1"/>
</dbReference>
<keyword evidence="7" id="KW-0406">Ion transport</keyword>
<evidence type="ECO:0000256" key="5">
    <source>
        <dbReference type="ARBA" id="ARBA00022692"/>
    </source>
</evidence>
<gene>
    <name evidence="13" type="ORF">C9I57_30225</name>
</gene>
<feature type="chain" id="PRO_5015411982" evidence="11">
    <location>
        <begin position="22"/>
        <end position="395"/>
    </location>
</feature>
<dbReference type="InterPro" id="IPR050298">
    <property type="entry name" value="Gram-neg_bact_OMP"/>
</dbReference>
<dbReference type="GO" id="GO:0046930">
    <property type="term" value="C:pore complex"/>
    <property type="evidence" value="ECO:0007669"/>
    <property type="project" value="UniProtKB-KW"/>
</dbReference>
<evidence type="ECO:0000256" key="4">
    <source>
        <dbReference type="ARBA" id="ARBA00022452"/>
    </source>
</evidence>
<dbReference type="CDD" id="cd00342">
    <property type="entry name" value="gram_neg_porins"/>
    <property type="match status" value="1"/>
</dbReference>
<evidence type="ECO:0000256" key="8">
    <source>
        <dbReference type="ARBA" id="ARBA00023114"/>
    </source>
</evidence>
<evidence type="ECO:0000256" key="9">
    <source>
        <dbReference type="ARBA" id="ARBA00023136"/>
    </source>
</evidence>
<evidence type="ECO:0000259" key="12">
    <source>
        <dbReference type="Pfam" id="PF13609"/>
    </source>
</evidence>
<evidence type="ECO:0000256" key="3">
    <source>
        <dbReference type="ARBA" id="ARBA00022448"/>
    </source>
</evidence>
<keyword evidence="4" id="KW-1134">Transmembrane beta strand</keyword>
<feature type="signal peptide" evidence="11">
    <location>
        <begin position="1"/>
        <end position="21"/>
    </location>
</feature>
<organism evidence="13 14">
    <name type="scientific">Trinickia symbiotica</name>
    <dbReference type="NCBI Taxonomy" id="863227"/>
    <lineage>
        <taxon>Bacteria</taxon>
        <taxon>Pseudomonadati</taxon>
        <taxon>Pseudomonadota</taxon>
        <taxon>Betaproteobacteria</taxon>
        <taxon>Burkholderiales</taxon>
        <taxon>Burkholderiaceae</taxon>
        <taxon>Trinickia</taxon>
    </lineage>
</organism>
<dbReference type="RefSeq" id="WP_107154209.1">
    <property type="nucleotide sequence ID" value="NZ_PYUC01000024.1"/>
</dbReference>
<keyword evidence="5" id="KW-0812">Transmembrane</keyword>
<dbReference type="InterPro" id="IPR033900">
    <property type="entry name" value="Gram_neg_porin_domain"/>
</dbReference>
<comment type="caution">
    <text evidence="13">The sequence shown here is derived from an EMBL/GenBank/DDBJ whole genome shotgun (WGS) entry which is preliminary data.</text>
</comment>
<keyword evidence="8" id="KW-0626">Porin</keyword>
<evidence type="ECO:0000256" key="2">
    <source>
        <dbReference type="ARBA" id="ARBA00011233"/>
    </source>
</evidence>
<comment type="subcellular location">
    <subcellularLocation>
        <location evidence="1">Cell outer membrane</location>
        <topology evidence="1">Multi-pass membrane protein</topology>
    </subcellularLocation>
</comment>
<dbReference type="Gene3D" id="2.40.160.10">
    <property type="entry name" value="Porin"/>
    <property type="match status" value="1"/>
</dbReference>
<evidence type="ECO:0000313" key="13">
    <source>
        <dbReference type="EMBL" id="PTB17087.1"/>
    </source>
</evidence>
<evidence type="ECO:0000256" key="6">
    <source>
        <dbReference type="ARBA" id="ARBA00022729"/>
    </source>
</evidence>
<dbReference type="GO" id="GO:0006811">
    <property type="term" value="P:monoatomic ion transport"/>
    <property type="evidence" value="ECO:0007669"/>
    <property type="project" value="UniProtKB-KW"/>
</dbReference>
<keyword evidence="10" id="KW-0998">Cell outer membrane</keyword>
<evidence type="ECO:0000256" key="7">
    <source>
        <dbReference type="ARBA" id="ARBA00023065"/>
    </source>
</evidence>
<dbReference type="GO" id="GO:0009279">
    <property type="term" value="C:cell outer membrane"/>
    <property type="evidence" value="ECO:0007669"/>
    <property type="project" value="UniProtKB-SubCell"/>
</dbReference>
<keyword evidence="3" id="KW-0813">Transport</keyword>
<evidence type="ECO:0000313" key="14">
    <source>
        <dbReference type="Proteomes" id="UP000240638"/>
    </source>
</evidence>
<dbReference type="PANTHER" id="PTHR34501">
    <property type="entry name" value="PROTEIN YDDL-RELATED"/>
    <property type="match status" value="1"/>
</dbReference>
<dbReference type="Proteomes" id="UP000240638">
    <property type="component" value="Unassembled WGS sequence"/>
</dbReference>
<keyword evidence="9" id="KW-0472">Membrane</keyword>
<dbReference type="PRINTS" id="PR00184">
    <property type="entry name" value="NEISSPPORIN"/>
</dbReference>
<dbReference type="EMBL" id="PYUC01000024">
    <property type="protein sequence ID" value="PTB17087.1"/>
    <property type="molecule type" value="Genomic_DNA"/>
</dbReference>
<keyword evidence="6 11" id="KW-0732">Signal</keyword>
<proteinExistence type="predicted"/>
<accession>A0A2T3XKW4</accession>
<name>A0A2T3XKW4_9BURK</name>
<dbReference type="Pfam" id="PF13609">
    <property type="entry name" value="Porin_4"/>
    <property type="match status" value="1"/>
</dbReference>
<sequence>MKSPTILLLTCIGLAAGAANAQSSVTLYGVIDTGLAYVNTVAPGLGRIGSRRYSMVTAEGTGDQWGLTGSEDLGGGLRAIFKLENGFSAIDGTLSQGGRLWGREAWIGMTSPRAGTLTLGRQYDMVFSYLAPLVAWSRFGTIYGSHIGAVDETWTLFRLNNSIKYQISPIDGLTVGALYAFSNQASGSDGTGFANNSANGLGAKYDRGGLQLRVAYLHLSNPSAGIATATNPGGAIGNEYSASTSIFFNAGFVRSQDTYAAGAGYTIGTVQLAFIFTNTLLDYKGGEGLRVANYEVNGTCYLTPAFMLGAGYIYTDGSGYGGTGATQFATGDKPRWHQVDLGASYLLSKRTDLHGSVIYQRAAGDASEAAINGIGPAGMGKRNQLVVVAGLRHRF</sequence>
<protein>
    <submittedName>
        <fullName evidence="13">Porin</fullName>
    </submittedName>
</protein>
<evidence type="ECO:0000256" key="10">
    <source>
        <dbReference type="ARBA" id="ARBA00023237"/>
    </source>
</evidence>
<reference evidence="13 14" key="1">
    <citation type="submission" date="2018-03" db="EMBL/GenBank/DDBJ databases">
        <title>Whole genome analyses suggest that Burkholderia sensu lato contains two further novel genera in the rhizoxinica-symbiotica group Mycetohabitans gen. nov., and Trinickia gen. nov.: implications for the evolution of diazotrophy and nodulation in the Burkholderiaceae.</title>
        <authorList>
            <person name="Estrada De Los Santos P."/>
            <person name="Palmer M."/>
            <person name="Chavez-Ramirez B."/>
            <person name="Steenkamp E.T."/>
            <person name="Hirsch A.M."/>
            <person name="Manyaka P."/>
            <person name="Maluk M."/>
            <person name="Lafos M."/>
            <person name="Crook M."/>
            <person name="Gross E."/>
            <person name="Simon M.F."/>
            <person name="Bueno Dos Reis Junior F."/>
            <person name="Poole P.S."/>
            <person name="Venter S.N."/>
            <person name="James E.K."/>
        </authorList>
    </citation>
    <scope>NUCLEOTIDE SEQUENCE [LARGE SCALE GENOMIC DNA]</scope>
    <source>
        <strain evidence="13 14">JPY-366</strain>
    </source>
</reference>
<dbReference type="InterPro" id="IPR002299">
    <property type="entry name" value="Porin_Neis"/>
</dbReference>
<evidence type="ECO:0000256" key="1">
    <source>
        <dbReference type="ARBA" id="ARBA00004571"/>
    </source>
</evidence>
<dbReference type="GO" id="GO:0015288">
    <property type="term" value="F:porin activity"/>
    <property type="evidence" value="ECO:0007669"/>
    <property type="project" value="UniProtKB-KW"/>
</dbReference>
<dbReference type="InterPro" id="IPR023614">
    <property type="entry name" value="Porin_dom_sf"/>
</dbReference>
<evidence type="ECO:0000256" key="11">
    <source>
        <dbReference type="SAM" id="SignalP"/>
    </source>
</evidence>
<dbReference type="SUPFAM" id="SSF56935">
    <property type="entry name" value="Porins"/>
    <property type="match status" value="1"/>
</dbReference>
<dbReference type="AlphaFoldDB" id="A0A2T3XKW4"/>